<dbReference type="EMBL" id="VYSA01000003">
    <property type="protein sequence ID" value="KAA9106327.1"/>
    <property type="molecule type" value="Genomic_DNA"/>
</dbReference>
<dbReference type="Proteomes" id="UP000325827">
    <property type="component" value="Unassembled WGS sequence"/>
</dbReference>
<keyword evidence="6" id="KW-1185">Reference proteome</keyword>
<evidence type="ECO:0000256" key="2">
    <source>
        <dbReference type="SAM" id="Phobius"/>
    </source>
</evidence>
<feature type="domain" description="DUF5979" evidence="4">
    <location>
        <begin position="2169"/>
        <end position="2268"/>
    </location>
</feature>
<dbReference type="InterPro" id="IPR046022">
    <property type="entry name" value="DUF5979"/>
</dbReference>
<evidence type="ECO:0000313" key="5">
    <source>
        <dbReference type="EMBL" id="KAA9106327.1"/>
    </source>
</evidence>
<accession>A0A5J5IYQ0</accession>
<evidence type="ECO:0000313" key="6">
    <source>
        <dbReference type="Proteomes" id="UP000325827"/>
    </source>
</evidence>
<sequence length="2536" mass="261372">MRRVLATIAVVATIAASAVAIGAPAAAAGDTAVLSQLKTVVGSQTNFAPGDTFQYQIDLGCSSTIDPSCRNTKITDILPAPLVLDPSDPSPVSATTSPNAPVDIALSGNNGFTVTPRLSAGGSAGLPAGGSMTVFVSVQVPTTTGADFNGQTITNTSLATADNAQDDQSSADITLTVTTTLFASLSKTVSPTSTLPAAAGRTVDWTLVPGNASNQTVDTITVQDPITPPGPFTYLDITSVDITDPAGATGRATEYYVGGVWTATPPTPISLAKGVRVVFTGSFAPGVTGNVVVHSVTNDTVSSIPNGQTVDVQNDASTTVTKSGVDSPVVTDTASVSIAAVDPDVSITKSFLDSTLVAGQSTTIAIVATNGAQDVQTLTVTEPSSGEPGFTAQGLAFNGFGPTLAWPVAASSATILYTYSGSGCSTLPQTTTTPQTLPAPQNGCTVEGFTVTYASTGDGITAGGYAALPLLVTALPVPTLAPVSSTNVVDTQVVNSDGASGEATASTPFTIDPLRIDTVVSKSITPTEAFAVPGASISIALSGKVSDDSTVGSTKLEISDPVDPAATPDFWNTFAPTAVRNTDIPGCSSLELSYYSKASGDWVDFPGAGNVAGPVAGYTYPIPSALRSDIGGIRFTFRPLLTSPCTGTLPPGFTVLPNIAAEVREYSDVSSVHTNDVRSAVNNPVAVEPDAIDDASAPITLQPINGGDGPDFVDKAWLDATLPAQVPALSAQTRTARLSWSTQGLNLTSMTLTDPASTGELTNPATSVYDAFDLVAIKPITPSTDPLIVNDVVTRVELYSTTANDWVDITAAACALGCDGGFGGYALSTAQQADTLGVRVTFTEKTAGAGVGTSYTGRPFDLDYRIRDTLRSDPTQYVLGQYHSYTYNTTTPGLVNNTVSARGQNPSIDFDSTSTDADTIQVIDSPVNVTLTKSFDQTVLGLPQAGTPQANYPLISGTITSRNQSNTKIASMVIDDPSPGQVAPTAFETLNLYSIDTLTPPKPLTAADVTVTLTREGGGVDLPISGDAAKLLTPDQLDDVVGISVRYADAAGRPIIVAATPDSNDAAGVVGLTWQLRATQRTSGDPIAVTEPGGEPIVNVAHTALDSPGRIPCVNGQNIPGCSTGEFYASSQFNIVAADYSIFTDKAINPASVLENGSKNYTTTLTARPNGNARTYLATVSDSTPTFWNTMTFVGARITVPQPVNQVAMDVLVNDATRVVAYSVVGGALVATCNGLPLDQTSPCWATGDWVTANPGSAVTFGLPGGVSAGDVVGTRFRAQEVVDGEVVVWERPYNPKLDFVVQTTRRDFLRSDPSVPVSTTRPGVAPNPGETVSGTITNTVVTDGNARFGASQLYTGHAEKTTTTRVTHLVNQIRVTKTRGTTALYPAGSTVPFTMVVTNTGRWDMTGFTVVDQITPVGGSSPMVEPNPAQYSFAITGPSAPSGSAGFSASLDAGTGLLSIVNSDPNFVFKAGWTLTIKAGLNFRAGLSPDVTVQNAVTATSDRAFEKCESTSTDLRPKPDETNVASCTANTSVTPRAAATVSLKKWVKGELAGDPKDPTADDLGVLNVDDTIAGGSGSACDSTTDAPRDAGYYDEARFYSYPCAPITRPGGLERWRLDFTNTGNANAKVLAMVDTLPAVGDKGVITTNPRGSQFPVTLVGNVQTNITTLRDASDAQVAAYFSTVVLSADCNKNAINVHTANSAPLPSCVFNWTPFTSSTPESDLVNAKSVKYVVTFTPTVAKPTPGLAPGEVLSLTYSTRTPYVLPKETAISQGASTAYNSFAGASRSVATLTQPETPQVPLEPQRVAVATSTGQLQMSKSVVAPSFSTPIQLPTTYPLLVTCVSGGEPVTLLYASGGDASRPTVAADGTLLVYDDPTGPVNLPLFADCTVVEDPVPPGATSVITPPTALTAERDLSSNPRIFNGYAGDPTQSFFGIENTFTAGGFVVSKSIDNGGAVDQDGTPIAYNSLFGFTASCTYLGQEAVPEGDRSFALADGESKTFTGIPTGATCVVTETDTAGAASTTVNGVPQEGTPTSSFTIEEGETPAFTAAFVNNYTVGSVQVTKQITGTGADAWGQGPFTFQLVCTLDAATPSVVYSATHDVTPDEPTWTVDDLPTGATCAVSEPDNAGATESTFSPESRTVTVGVADQDEPALVTVTNDFRTGGLRIAKTLSGPGVPDFGRGPFVFSVVCTYQDATVYTGDLTVRTDGEHPLFSDTVTGIPVGAVCVIRETDSAGADDVPGPTTITIPDEENGVPQVATTDPFVNEFSVAELTLTKTLDGAGATADYATSAVFTVVVTCEMEAGDGSMITLLDSPYDIKGGETITLTDADGNPVRMRAGAHCYGTETVTGGATASVVTPDNYEDGLVVQPGAEVQTLALEATNTFDPGILALSKVVTGTAAEGNASKTFTLDLTCVLDQGQETPTVLIDHRAVTITGGQTIRIEDLPIGAQCWVAETDNGGADRVEITNSTAAMPAVVASDPVTITVTNTFTAPLPATGVDGRALLIAGGVAGILILAGVVVMIVMRRRRRD</sequence>
<proteinExistence type="predicted"/>
<feature type="domain" description="DUF5979" evidence="4">
    <location>
        <begin position="2276"/>
        <end position="2390"/>
    </location>
</feature>
<organism evidence="5 6">
    <name type="scientific">Microbacterium rhizomatis</name>
    <dbReference type="NCBI Taxonomy" id="1631477"/>
    <lineage>
        <taxon>Bacteria</taxon>
        <taxon>Bacillati</taxon>
        <taxon>Actinomycetota</taxon>
        <taxon>Actinomycetes</taxon>
        <taxon>Micrococcales</taxon>
        <taxon>Microbacteriaceae</taxon>
        <taxon>Microbacterium</taxon>
    </lineage>
</organism>
<feature type="signal peptide" evidence="3">
    <location>
        <begin position="1"/>
        <end position="27"/>
    </location>
</feature>
<dbReference type="Gene3D" id="2.60.40.1140">
    <property type="entry name" value="Collagen-binding surface protein Cna, B-type domain"/>
    <property type="match status" value="2"/>
</dbReference>
<protein>
    <recommendedName>
        <fullName evidence="4">DUF5979 domain-containing protein</fullName>
    </recommendedName>
</protein>
<reference evidence="6" key="1">
    <citation type="submission" date="2019-09" db="EMBL/GenBank/DDBJ databases">
        <title>Mumia zhuanghuii sp. nov. isolated from the intestinal contents of plateau pika (Ochotona curzoniae) in the Qinghai-Tibet plateau of China.</title>
        <authorList>
            <person name="Tian Z."/>
        </authorList>
    </citation>
    <scope>NUCLEOTIDE SEQUENCE [LARGE SCALE GENOMIC DNA]</scope>
    <source>
        <strain evidence="6">JCM 30598</strain>
    </source>
</reference>
<keyword evidence="2" id="KW-0472">Membrane</keyword>
<name>A0A5J5IYQ0_9MICO</name>
<keyword evidence="3" id="KW-0732">Signal</keyword>
<feature type="domain" description="DUF5979" evidence="4">
    <location>
        <begin position="1947"/>
        <end position="2059"/>
    </location>
</feature>
<evidence type="ECO:0000259" key="4">
    <source>
        <dbReference type="Pfam" id="PF19407"/>
    </source>
</evidence>
<comment type="caution">
    <text evidence="5">The sequence shown here is derived from an EMBL/GenBank/DDBJ whole genome shotgun (WGS) entry which is preliminary data.</text>
</comment>
<keyword evidence="2" id="KW-1133">Transmembrane helix</keyword>
<evidence type="ECO:0000256" key="3">
    <source>
        <dbReference type="SAM" id="SignalP"/>
    </source>
</evidence>
<feature type="domain" description="DUF5979" evidence="4">
    <location>
        <begin position="2063"/>
        <end position="2164"/>
    </location>
</feature>
<feature type="transmembrane region" description="Helical" evidence="2">
    <location>
        <begin position="2508"/>
        <end position="2530"/>
    </location>
</feature>
<keyword evidence="2" id="KW-0812">Transmembrane</keyword>
<dbReference type="OrthoDB" id="3751233at2"/>
<gene>
    <name evidence="5" type="ORF">F6B43_14290</name>
</gene>
<evidence type="ECO:0000256" key="1">
    <source>
        <dbReference type="SAM" id="MobiDB-lite"/>
    </source>
</evidence>
<dbReference type="Pfam" id="PF19407">
    <property type="entry name" value="DUF5979"/>
    <property type="match status" value="5"/>
</dbReference>
<feature type="domain" description="DUF5979" evidence="4">
    <location>
        <begin position="2395"/>
        <end position="2496"/>
    </location>
</feature>
<feature type="region of interest" description="Disordered" evidence="1">
    <location>
        <begin position="1312"/>
        <end position="1333"/>
    </location>
</feature>
<feature type="chain" id="PRO_5023827529" description="DUF5979 domain-containing protein" evidence="3">
    <location>
        <begin position="28"/>
        <end position="2536"/>
    </location>
</feature>